<keyword evidence="2" id="KW-1185">Reference proteome</keyword>
<evidence type="ECO:0000313" key="1">
    <source>
        <dbReference type="EMBL" id="QEU93087.1"/>
    </source>
</evidence>
<organism evidence="1 2">
    <name type="scientific">Streptomyces kanamyceticus</name>
    <dbReference type="NCBI Taxonomy" id="1967"/>
    <lineage>
        <taxon>Bacteria</taxon>
        <taxon>Bacillati</taxon>
        <taxon>Actinomycetota</taxon>
        <taxon>Actinomycetes</taxon>
        <taxon>Kitasatosporales</taxon>
        <taxon>Streptomycetaceae</taxon>
        <taxon>Streptomyces</taxon>
    </lineage>
</organism>
<proteinExistence type="predicted"/>
<accession>A0A5J6GDT0</accession>
<dbReference type="Proteomes" id="UP000325529">
    <property type="component" value="Chromosome"/>
</dbReference>
<sequence>MVNGVDGYGHFKNWTHNSAKISFVTYDTLKDKRHVAIRLISKTDYDGKIRYWGWHHNRKGYNKKDVVETTASTGKYGLSYIGIQAAVMDGKKVAKSCKAWGQGT</sequence>
<dbReference type="AlphaFoldDB" id="A0A5J6GDT0"/>
<protein>
    <submittedName>
        <fullName evidence="1">Uncharacterized protein</fullName>
    </submittedName>
</protein>
<reference evidence="1 2" key="1">
    <citation type="submission" date="2017-09" db="EMBL/GenBank/DDBJ databases">
        <authorList>
            <person name="Lee N."/>
            <person name="Cho B.-K."/>
        </authorList>
    </citation>
    <scope>NUCLEOTIDE SEQUENCE [LARGE SCALE GENOMIC DNA]</scope>
    <source>
        <strain evidence="1 2">ATCC 12853</strain>
    </source>
</reference>
<gene>
    <name evidence="1" type="ORF">CP970_21155</name>
</gene>
<dbReference type="EMBL" id="CP023699">
    <property type="protein sequence ID" value="QEU93087.1"/>
    <property type="molecule type" value="Genomic_DNA"/>
</dbReference>
<evidence type="ECO:0000313" key="2">
    <source>
        <dbReference type="Proteomes" id="UP000325529"/>
    </source>
</evidence>
<dbReference type="KEGG" id="ska:CP970_21155"/>
<name>A0A5J6GDT0_STRKN</name>